<dbReference type="InterPro" id="IPR015422">
    <property type="entry name" value="PyrdxlP-dep_Trfase_small"/>
</dbReference>
<evidence type="ECO:0000313" key="6">
    <source>
        <dbReference type="EMBL" id="MBB4735488.1"/>
    </source>
</evidence>
<keyword evidence="5" id="KW-0055">Arginine biosynthesis</keyword>
<dbReference type="EC" id="2.6.1.11" evidence="5"/>
<dbReference type="PIRSF" id="PIRSF000521">
    <property type="entry name" value="Transaminase_4ab_Lys_Orn"/>
    <property type="match status" value="1"/>
</dbReference>
<dbReference type="GO" id="GO:0042802">
    <property type="term" value="F:identical protein binding"/>
    <property type="evidence" value="ECO:0007669"/>
    <property type="project" value="TreeGrafter"/>
</dbReference>
<comment type="miscellaneous">
    <text evidence="5">May also have succinyldiaminopimelate aminotransferase activity, thus carrying out the corresponding step in lysine biosynthesis.</text>
</comment>
<dbReference type="Pfam" id="PF00202">
    <property type="entry name" value="Aminotran_3"/>
    <property type="match status" value="1"/>
</dbReference>
<dbReference type="Gene3D" id="3.40.640.10">
    <property type="entry name" value="Type I PLP-dependent aspartate aminotransferase-like (Major domain)"/>
    <property type="match status" value="1"/>
</dbReference>
<reference evidence="6 7" key="1">
    <citation type="submission" date="2020-08" db="EMBL/GenBank/DDBJ databases">
        <title>Sequencing the genomes of 1000 actinobacteria strains.</title>
        <authorList>
            <person name="Klenk H.-P."/>
        </authorList>
    </citation>
    <scope>NUCLEOTIDE SEQUENCE [LARGE SCALE GENOMIC DNA]</scope>
    <source>
        <strain evidence="6 7">DSM 23974</strain>
    </source>
</reference>
<evidence type="ECO:0000313" key="7">
    <source>
        <dbReference type="Proteomes" id="UP000540191"/>
    </source>
</evidence>
<feature type="binding site" evidence="5">
    <location>
        <position position="152"/>
    </location>
    <ligand>
        <name>pyridoxal 5'-phosphate</name>
        <dbReference type="ChEBI" id="CHEBI:597326"/>
    </ligand>
</feature>
<keyword evidence="7" id="KW-1185">Reference proteome</keyword>
<dbReference type="PANTHER" id="PTHR11986">
    <property type="entry name" value="AMINOTRANSFERASE CLASS III"/>
    <property type="match status" value="1"/>
</dbReference>
<keyword evidence="1 5" id="KW-0032">Aminotransferase</keyword>
<dbReference type="PANTHER" id="PTHR11986:SF79">
    <property type="entry name" value="ACETYLORNITHINE AMINOTRANSFERASE, MITOCHONDRIAL"/>
    <property type="match status" value="1"/>
</dbReference>
<dbReference type="InterPro" id="IPR050103">
    <property type="entry name" value="Class-III_PLP-dep_AT"/>
</dbReference>
<dbReference type="InterPro" id="IPR004636">
    <property type="entry name" value="AcOrn/SuccOrn_fam"/>
</dbReference>
<evidence type="ECO:0000256" key="2">
    <source>
        <dbReference type="ARBA" id="ARBA00022605"/>
    </source>
</evidence>
<accession>A0A7W7GNM5</accession>
<dbReference type="SUPFAM" id="SSF53383">
    <property type="entry name" value="PLP-dependent transferases"/>
    <property type="match status" value="1"/>
</dbReference>
<keyword evidence="4 5" id="KW-0663">Pyridoxal phosphate</keyword>
<evidence type="ECO:0000256" key="3">
    <source>
        <dbReference type="ARBA" id="ARBA00022679"/>
    </source>
</evidence>
<dbReference type="InterPro" id="IPR015424">
    <property type="entry name" value="PyrdxlP-dep_Trfase"/>
</dbReference>
<dbReference type="InterPro" id="IPR005814">
    <property type="entry name" value="Aminotrans_3"/>
</dbReference>
<dbReference type="HAMAP" id="MF_01107">
    <property type="entry name" value="ArgD_aminotrans_3"/>
    <property type="match status" value="1"/>
</dbReference>
<evidence type="ECO:0000256" key="4">
    <source>
        <dbReference type="ARBA" id="ARBA00022898"/>
    </source>
</evidence>
<name>A0A7W7GNM5_9MICC</name>
<dbReference type="GO" id="GO:0005737">
    <property type="term" value="C:cytoplasm"/>
    <property type="evidence" value="ECO:0007669"/>
    <property type="project" value="UniProtKB-SubCell"/>
</dbReference>
<dbReference type="Proteomes" id="UP000540191">
    <property type="component" value="Unassembled WGS sequence"/>
</dbReference>
<dbReference type="UniPathway" id="UPA00068">
    <property type="reaction ID" value="UER00109"/>
</dbReference>
<dbReference type="NCBIfam" id="TIGR00707">
    <property type="entry name" value="argD"/>
    <property type="match status" value="1"/>
</dbReference>
<keyword evidence="3 5" id="KW-0808">Transferase</keyword>
<dbReference type="FunFam" id="3.40.640.10:FF:000004">
    <property type="entry name" value="Acetylornithine aminotransferase"/>
    <property type="match status" value="1"/>
</dbReference>
<dbReference type="InterPro" id="IPR015421">
    <property type="entry name" value="PyrdxlP-dep_Trfase_major"/>
</dbReference>
<feature type="binding site" evidence="5">
    <location>
        <position position="155"/>
    </location>
    <ligand>
        <name>N(2)-acetyl-L-ornithine</name>
        <dbReference type="ChEBI" id="CHEBI:57805"/>
    </ligand>
</feature>
<sequence>MRTPHTGPGASAVLLERYEHSLNGVFGRPQAALSHGRGARVWDVDGREYTDLLAGIAVTVLGHAHPRLTEAIRRQAGRLTHVSNFFTTSAQVELAERLLAIADAPSGSAVFFANSGTEANEAALKLARRHGTCHPGSDGRPRGRVLALTDGFHGRTMGALALTAKPAYREPFEPLPGGVQHVPRADLAALEAAMGDDVAAVVLEPVQGEAGVRPHPPGYLAGVRELCDRHGALMILDEVQTGIGRTGTWFGWQNPDVTGSDAVRPDAMTVAKGLGGGVPIGALATFGEHASALFAPGQHGTTFGGNPLACAAGLAVLETIEEEALLARARGIGALVGDVAARLDGVDAVRSAGALVGLDLTSASAPAVVAAALDAGFIINATGPATLRLAPPLVVEDEQLTDFLQMLPAVADRAGGRPEGDTR</sequence>
<dbReference type="NCBIfam" id="NF002874">
    <property type="entry name" value="PRK03244.1"/>
    <property type="match status" value="1"/>
</dbReference>
<keyword evidence="2 5" id="KW-0028">Amino-acid biosynthesis</keyword>
<gene>
    <name evidence="5" type="primary">argD</name>
    <name evidence="6" type="ORF">HDA30_000996</name>
</gene>
<feature type="binding site" evidence="5">
    <location>
        <position position="302"/>
    </location>
    <ligand>
        <name>pyridoxal 5'-phosphate</name>
        <dbReference type="ChEBI" id="CHEBI:597326"/>
    </ligand>
</feature>
<comment type="subunit">
    <text evidence="5">Homodimer.</text>
</comment>
<feature type="binding site" evidence="5">
    <location>
        <begin position="116"/>
        <end position="117"/>
    </location>
    <ligand>
        <name>pyridoxal 5'-phosphate</name>
        <dbReference type="ChEBI" id="CHEBI:597326"/>
    </ligand>
</feature>
<dbReference type="GO" id="GO:0003992">
    <property type="term" value="F:N2-acetyl-L-ornithine:2-oxoglutarate 5-aminotransferase activity"/>
    <property type="evidence" value="ECO:0007669"/>
    <property type="project" value="UniProtKB-UniRule"/>
</dbReference>
<comment type="cofactor">
    <cofactor evidence="5">
        <name>pyridoxal 5'-phosphate</name>
        <dbReference type="ChEBI" id="CHEBI:597326"/>
    </cofactor>
    <text evidence="5">Binds 1 pyridoxal phosphate per subunit.</text>
</comment>
<comment type="subcellular location">
    <subcellularLocation>
        <location evidence="5">Cytoplasm</location>
    </subcellularLocation>
</comment>
<protein>
    <recommendedName>
        <fullName evidence="5">Acetylornithine aminotransferase</fullName>
        <shortName evidence="5">ACOAT</shortName>
        <ecNumber evidence="5">2.6.1.11</ecNumber>
    </recommendedName>
</protein>
<evidence type="ECO:0000256" key="1">
    <source>
        <dbReference type="ARBA" id="ARBA00022576"/>
    </source>
</evidence>
<comment type="pathway">
    <text evidence="5">Amino-acid biosynthesis; L-arginine biosynthesis; N(2)-acetyl-L-ornithine from L-glutamate: step 4/4.</text>
</comment>
<feature type="binding site" evidence="5">
    <location>
        <position position="301"/>
    </location>
    <ligand>
        <name>N(2)-acetyl-L-ornithine</name>
        <dbReference type="ChEBI" id="CHEBI:57805"/>
    </ligand>
</feature>
<keyword evidence="5" id="KW-0963">Cytoplasm</keyword>
<dbReference type="Gene3D" id="3.90.1150.10">
    <property type="entry name" value="Aspartate Aminotransferase, domain 1"/>
    <property type="match status" value="1"/>
</dbReference>
<organism evidence="6 7">
    <name type="scientific">Micrococcus cohnii</name>
    <dbReference type="NCBI Taxonomy" id="993416"/>
    <lineage>
        <taxon>Bacteria</taxon>
        <taxon>Bacillati</taxon>
        <taxon>Actinomycetota</taxon>
        <taxon>Actinomycetes</taxon>
        <taxon>Micrococcales</taxon>
        <taxon>Micrococcaceae</taxon>
        <taxon>Micrococcus</taxon>
    </lineage>
</organism>
<dbReference type="CDD" id="cd00610">
    <property type="entry name" value="OAT_like"/>
    <property type="match status" value="1"/>
</dbReference>
<dbReference type="GO" id="GO:0030170">
    <property type="term" value="F:pyridoxal phosphate binding"/>
    <property type="evidence" value="ECO:0007669"/>
    <property type="project" value="InterPro"/>
</dbReference>
<comment type="catalytic activity">
    <reaction evidence="5">
        <text>N(2)-acetyl-L-ornithine + 2-oxoglutarate = N-acetyl-L-glutamate 5-semialdehyde + L-glutamate</text>
        <dbReference type="Rhea" id="RHEA:18049"/>
        <dbReference type="ChEBI" id="CHEBI:16810"/>
        <dbReference type="ChEBI" id="CHEBI:29123"/>
        <dbReference type="ChEBI" id="CHEBI:29985"/>
        <dbReference type="ChEBI" id="CHEBI:57805"/>
        <dbReference type="EC" id="2.6.1.11"/>
    </reaction>
</comment>
<comment type="similarity">
    <text evidence="5">Belongs to the class-III pyridoxal-phosphate-dependent aminotransferase family. ArgD subfamily.</text>
</comment>
<proteinExistence type="inferred from homology"/>
<dbReference type="AlphaFoldDB" id="A0A7W7GNM5"/>
<comment type="caution">
    <text evidence="6">The sequence shown here is derived from an EMBL/GenBank/DDBJ whole genome shotgun (WGS) entry which is preliminary data.</text>
</comment>
<dbReference type="RefSeq" id="WP_184241269.1">
    <property type="nucleotide sequence ID" value="NZ_JACHNA010000001.1"/>
</dbReference>
<evidence type="ECO:0000256" key="5">
    <source>
        <dbReference type="HAMAP-Rule" id="MF_01107"/>
    </source>
</evidence>
<dbReference type="GO" id="GO:0006526">
    <property type="term" value="P:L-arginine biosynthetic process"/>
    <property type="evidence" value="ECO:0007669"/>
    <property type="project" value="UniProtKB-UniRule"/>
</dbReference>
<feature type="modified residue" description="N6-(pyridoxal phosphate)lysine" evidence="5">
    <location>
        <position position="272"/>
    </location>
</feature>
<feature type="binding site" evidence="5">
    <location>
        <begin position="237"/>
        <end position="240"/>
    </location>
    <ligand>
        <name>pyridoxal 5'-phosphate</name>
        <dbReference type="ChEBI" id="CHEBI:597326"/>
    </ligand>
</feature>
<dbReference type="EMBL" id="JACHNA010000001">
    <property type="protein sequence ID" value="MBB4735488.1"/>
    <property type="molecule type" value="Genomic_DNA"/>
</dbReference>